<evidence type="ECO:0000313" key="9">
    <source>
        <dbReference type="Proteomes" id="UP000254537"/>
    </source>
</evidence>
<reference evidence="8 9" key="1">
    <citation type="submission" date="2018-07" db="EMBL/GenBank/DDBJ databases">
        <title>Crenobacter cavernae sp. nov., isolated from a karst cave.</title>
        <authorList>
            <person name="Zhu H."/>
        </authorList>
    </citation>
    <scope>NUCLEOTIDE SEQUENCE [LARGE SCALE GENOMIC DNA]</scope>
    <source>
        <strain evidence="8 9">K1W11S-77</strain>
    </source>
</reference>
<dbReference type="Gene3D" id="2.60.40.4070">
    <property type="match status" value="1"/>
</dbReference>
<evidence type="ECO:0000256" key="5">
    <source>
        <dbReference type="RuleBase" id="RU362076"/>
    </source>
</evidence>
<dbReference type="Pfam" id="PF03963">
    <property type="entry name" value="FlgD"/>
    <property type="match status" value="1"/>
</dbReference>
<dbReference type="OrthoDB" id="9785233at2"/>
<evidence type="ECO:0000313" key="8">
    <source>
        <dbReference type="EMBL" id="AXK39862.1"/>
    </source>
</evidence>
<feature type="domain" description="FlgD Tudor-like" evidence="7">
    <location>
        <begin position="89"/>
        <end position="221"/>
    </location>
</feature>
<evidence type="ECO:0000259" key="6">
    <source>
        <dbReference type="Pfam" id="PF13860"/>
    </source>
</evidence>
<comment type="function">
    <text evidence="4 5">Required for flagellar hook formation. May act as a scaffolding protein.</text>
</comment>
<evidence type="ECO:0000256" key="1">
    <source>
        <dbReference type="ARBA" id="ARBA00010577"/>
    </source>
</evidence>
<proteinExistence type="inferred from homology"/>
<evidence type="ECO:0000256" key="4">
    <source>
        <dbReference type="ARBA" id="ARBA00024746"/>
    </source>
</evidence>
<sequence length="226" mass="23605">MATIDQSILNKINGTTGTSGSGTTKDVSSADAIQNRFLKLFTTQLQAQDPLNPMDNSQMTAQMSQISTVTGLEKLNQAMSGLTQAQMASQSLNAAALIGRNVLVGDSGLNLKDGSARGAVGLSQNADQLKIDVKDSRGNVVDSFSIEQPKNGLTYFGWDGKNVTGEQLADGEYSFAVTATQGGKQIDATALSYQQVKSVGIDGLTPNLSLGNGKRVTLDTVVEVAA</sequence>
<dbReference type="AlphaFoldDB" id="A0A345Y7G0"/>
<dbReference type="Pfam" id="PF13860">
    <property type="entry name" value="FlgD_ig"/>
    <property type="match status" value="1"/>
</dbReference>
<organism evidence="8 9">
    <name type="scientific">Crenobacter cavernae</name>
    <dbReference type="NCBI Taxonomy" id="2290923"/>
    <lineage>
        <taxon>Bacteria</taxon>
        <taxon>Pseudomonadati</taxon>
        <taxon>Pseudomonadota</taxon>
        <taxon>Betaproteobacteria</taxon>
        <taxon>Neisseriales</taxon>
        <taxon>Neisseriaceae</taxon>
        <taxon>Crenobacter</taxon>
    </lineage>
</organism>
<evidence type="ECO:0000259" key="7">
    <source>
        <dbReference type="Pfam" id="PF13861"/>
    </source>
</evidence>
<accession>A0A345Y7G0</accession>
<keyword evidence="3 5" id="KW-1005">Bacterial flagellum biogenesis</keyword>
<dbReference type="InterPro" id="IPR005648">
    <property type="entry name" value="FlgD"/>
</dbReference>
<evidence type="ECO:0000256" key="3">
    <source>
        <dbReference type="ARBA" id="ARBA00022795"/>
    </source>
</evidence>
<dbReference type="GO" id="GO:0044781">
    <property type="term" value="P:bacterial-type flagellum organization"/>
    <property type="evidence" value="ECO:0007669"/>
    <property type="project" value="UniProtKB-UniRule"/>
</dbReference>
<gene>
    <name evidence="8" type="ORF">DWG20_10645</name>
</gene>
<keyword evidence="8" id="KW-0966">Cell projection</keyword>
<dbReference type="Gene3D" id="2.30.30.910">
    <property type="match status" value="1"/>
</dbReference>
<feature type="domain" description="FlgD/Vpr Ig-like" evidence="6">
    <location>
        <begin position="112"/>
        <end position="182"/>
    </location>
</feature>
<protein>
    <recommendedName>
        <fullName evidence="2 5">Basal-body rod modification protein FlgD</fullName>
    </recommendedName>
</protein>
<evidence type="ECO:0000256" key="2">
    <source>
        <dbReference type="ARBA" id="ARBA00016013"/>
    </source>
</evidence>
<dbReference type="EMBL" id="CP031337">
    <property type="protein sequence ID" value="AXK39862.1"/>
    <property type="molecule type" value="Genomic_DNA"/>
</dbReference>
<keyword evidence="8" id="KW-0282">Flagellum</keyword>
<dbReference type="Pfam" id="PF13861">
    <property type="entry name" value="FLgD_tudor"/>
    <property type="match status" value="1"/>
</dbReference>
<dbReference type="InterPro" id="IPR025965">
    <property type="entry name" value="FlgD/Vpr_Ig-like"/>
</dbReference>
<dbReference type="Proteomes" id="UP000254537">
    <property type="component" value="Chromosome"/>
</dbReference>
<dbReference type="KEGG" id="ccah:DWG20_10645"/>
<dbReference type="InterPro" id="IPR025963">
    <property type="entry name" value="FLgD_Tudor"/>
</dbReference>
<name>A0A345Y7G0_9NEIS</name>
<comment type="similarity">
    <text evidence="1 5">Belongs to the FlgD family.</text>
</comment>
<keyword evidence="8" id="KW-0969">Cilium</keyword>
<dbReference type="RefSeq" id="WP_115433792.1">
    <property type="nucleotide sequence ID" value="NZ_CP031337.1"/>
</dbReference>